<dbReference type="SFLD" id="SFLDG01129">
    <property type="entry name" value="C1.5:_HAD__Beta-PGM__Phosphata"/>
    <property type="match status" value="1"/>
</dbReference>
<dbReference type="PRINTS" id="PR00413">
    <property type="entry name" value="HADHALOGNASE"/>
</dbReference>
<dbReference type="Pfam" id="PF13419">
    <property type="entry name" value="HAD_2"/>
    <property type="match status" value="1"/>
</dbReference>
<dbReference type="Gene3D" id="3.40.50.1000">
    <property type="entry name" value="HAD superfamily/HAD-like"/>
    <property type="match status" value="1"/>
</dbReference>
<dbReference type="GeneID" id="42308972"/>
<gene>
    <name evidence="1" type="ORF">AF333_27985</name>
    <name evidence="2" type="ORF">SAMN04487909_11427</name>
</gene>
<dbReference type="EMBL" id="LGUG01000009">
    <property type="protein sequence ID" value="KON90863.1"/>
    <property type="molecule type" value="Genomic_DNA"/>
</dbReference>
<dbReference type="InterPro" id="IPR023214">
    <property type="entry name" value="HAD_sf"/>
</dbReference>
<dbReference type="PANTHER" id="PTHR43434:SF26">
    <property type="entry name" value="PYROPHOSPHATASE PPAX"/>
    <property type="match status" value="1"/>
</dbReference>
<dbReference type="Gene3D" id="1.10.150.240">
    <property type="entry name" value="Putative phosphatase, domain 2"/>
    <property type="match status" value="1"/>
</dbReference>
<dbReference type="InterPro" id="IPR006439">
    <property type="entry name" value="HAD-SF_hydro_IA"/>
</dbReference>
<reference evidence="2 4" key="2">
    <citation type="submission" date="2016-10" db="EMBL/GenBank/DDBJ databases">
        <authorList>
            <person name="de Groot N.N."/>
        </authorList>
    </citation>
    <scope>NUCLEOTIDE SEQUENCE [LARGE SCALE GENOMIC DNA]</scope>
    <source>
        <strain evidence="2 4">DSM 2895</strain>
    </source>
</reference>
<dbReference type="SUPFAM" id="SSF56784">
    <property type="entry name" value="HAD-like"/>
    <property type="match status" value="1"/>
</dbReference>
<dbReference type="InterPro" id="IPR041492">
    <property type="entry name" value="HAD_2"/>
</dbReference>
<dbReference type="PATRIC" id="fig|47500.8.peg.2155"/>
<protein>
    <submittedName>
        <fullName evidence="1">HAD family hydrolase</fullName>
    </submittedName>
    <submittedName>
        <fullName evidence="2">Haloacid dehalogenase superfamily, subfamily IA, variant 1 with third motif having Dx(3-4)D or Dx(3-4)E</fullName>
    </submittedName>
</protein>
<organism evidence="1 3">
    <name type="scientific">Aneurinibacillus migulanus</name>
    <name type="common">Bacillus migulanus</name>
    <dbReference type="NCBI Taxonomy" id="47500"/>
    <lineage>
        <taxon>Bacteria</taxon>
        <taxon>Bacillati</taxon>
        <taxon>Bacillota</taxon>
        <taxon>Bacilli</taxon>
        <taxon>Bacillales</taxon>
        <taxon>Paenibacillaceae</taxon>
        <taxon>Aneurinibacillus group</taxon>
        <taxon>Aneurinibacillus</taxon>
    </lineage>
</organism>
<dbReference type="GO" id="GO:0005829">
    <property type="term" value="C:cytosol"/>
    <property type="evidence" value="ECO:0007669"/>
    <property type="project" value="TreeGrafter"/>
</dbReference>
<dbReference type="GO" id="GO:0006281">
    <property type="term" value="P:DNA repair"/>
    <property type="evidence" value="ECO:0007669"/>
    <property type="project" value="TreeGrafter"/>
</dbReference>
<name>A0A0D1Y2E6_ANEMI</name>
<proteinExistence type="predicted"/>
<dbReference type="STRING" id="47500.AF333_27985"/>
<dbReference type="InterPro" id="IPR036412">
    <property type="entry name" value="HAD-like_sf"/>
</dbReference>
<evidence type="ECO:0000313" key="1">
    <source>
        <dbReference type="EMBL" id="KON90863.1"/>
    </source>
</evidence>
<dbReference type="Proteomes" id="UP000182836">
    <property type="component" value="Unassembled WGS sequence"/>
</dbReference>
<keyword evidence="1" id="KW-0378">Hydrolase</keyword>
<dbReference type="InterPro" id="IPR050155">
    <property type="entry name" value="HAD-like_hydrolase_sf"/>
</dbReference>
<dbReference type="SFLD" id="SFLDS00003">
    <property type="entry name" value="Haloacid_Dehalogenase"/>
    <property type="match status" value="1"/>
</dbReference>
<dbReference type="GO" id="GO:0008967">
    <property type="term" value="F:phosphoglycolate phosphatase activity"/>
    <property type="evidence" value="ECO:0007669"/>
    <property type="project" value="TreeGrafter"/>
</dbReference>
<dbReference type="PANTHER" id="PTHR43434">
    <property type="entry name" value="PHOSPHOGLYCOLATE PHOSPHATASE"/>
    <property type="match status" value="1"/>
</dbReference>
<accession>A0A0D1Y2E6</accession>
<dbReference type="InterPro" id="IPR023198">
    <property type="entry name" value="PGP-like_dom2"/>
</dbReference>
<sequence>MYSCIVFDVDGTIIDTEKAVLSSLQKVLKIETGRNYTFDELSFALGIPGTVALERLNVTHIEQVNKRWNEYLKEFFHYVRVFPGLEETIKELHSLGITTGIVTSKTKTELINDFYPFGLNDYLPYTICADDTEKHKPNPEPLLKFLKIAEVSPSEVLYIGDTYYDMQCAQSANIDFALALWGAKKVERFQPTYQFESPKEIFEVVNR</sequence>
<dbReference type="RefSeq" id="WP_043064393.1">
    <property type="nucleotide sequence ID" value="NZ_BJOA01000063.1"/>
</dbReference>
<dbReference type="NCBIfam" id="TIGR01549">
    <property type="entry name" value="HAD-SF-IA-v1"/>
    <property type="match status" value="1"/>
</dbReference>
<dbReference type="AlphaFoldDB" id="A0A0D1Y2E6"/>
<dbReference type="Proteomes" id="UP000037269">
    <property type="component" value="Unassembled WGS sequence"/>
</dbReference>
<keyword evidence="3" id="KW-1185">Reference proteome</keyword>
<reference evidence="1 3" key="1">
    <citation type="submission" date="2015-07" db="EMBL/GenBank/DDBJ databases">
        <title>Fjat-14205 dsm 2895.</title>
        <authorList>
            <person name="Liu B."/>
            <person name="Wang J."/>
            <person name="Zhu Y."/>
            <person name="Liu G."/>
            <person name="Chen Q."/>
            <person name="Chen Z."/>
            <person name="Lan J."/>
            <person name="Che J."/>
            <person name="Ge C."/>
            <person name="Shi H."/>
            <person name="Pan Z."/>
            <person name="Liu X."/>
        </authorList>
    </citation>
    <scope>NUCLEOTIDE SEQUENCE [LARGE SCALE GENOMIC DNA]</scope>
    <source>
        <strain evidence="1 3">DSM 2895</strain>
    </source>
</reference>
<evidence type="ECO:0000313" key="4">
    <source>
        <dbReference type="Proteomes" id="UP000182836"/>
    </source>
</evidence>
<dbReference type="OrthoDB" id="9807630at2"/>
<dbReference type="SFLD" id="SFLDG01135">
    <property type="entry name" value="C1.5.6:_HAD__Beta-PGM__Phospha"/>
    <property type="match status" value="1"/>
</dbReference>
<dbReference type="EMBL" id="FNED01000014">
    <property type="protein sequence ID" value="SDJ23221.1"/>
    <property type="molecule type" value="Genomic_DNA"/>
</dbReference>
<evidence type="ECO:0000313" key="3">
    <source>
        <dbReference type="Proteomes" id="UP000037269"/>
    </source>
</evidence>
<evidence type="ECO:0000313" key="2">
    <source>
        <dbReference type="EMBL" id="SDJ23221.1"/>
    </source>
</evidence>